<dbReference type="EMBL" id="CAKXAJ010024590">
    <property type="protein sequence ID" value="CAH2228984.1"/>
    <property type="molecule type" value="Genomic_DNA"/>
</dbReference>
<dbReference type="AlphaFoldDB" id="A0A8S4R3Z9"/>
<dbReference type="Proteomes" id="UP000838756">
    <property type="component" value="Unassembled WGS sequence"/>
</dbReference>
<gene>
    <name evidence="1" type="primary">jg4606</name>
    <name evidence="1" type="ORF">PAEG_LOCUS8484</name>
</gene>
<name>A0A8S4R3Z9_9NEOP</name>
<comment type="caution">
    <text evidence="1">The sequence shown here is derived from an EMBL/GenBank/DDBJ whole genome shotgun (WGS) entry which is preliminary data.</text>
</comment>
<protein>
    <submittedName>
        <fullName evidence="1">Jg4606 protein</fullName>
    </submittedName>
</protein>
<evidence type="ECO:0000313" key="2">
    <source>
        <dbReference type="Proteomes" id="UP000838756"/>
    </source>
</evidence>
<organism evidence="1 2">
    <name type="scientific">Pararge aegeria aegeria</name>
    <dbReference type="NCBI Taxonomy" id="348720"/>
    <lineage>
        <taxon>Eukaryota</taxon>
        <taxon>Metazoa</taxon>
        <taxon>Ecdysozoa</taxon>
        <taxon>Arthropoda</taxon>
        <taxon>Hexapoda</taxon>
        <taxon>Insecta</taxon>
        <taxon>Pterygota</taxon>
        <taxon>Neoptera</taxon>
        <taxon>Endopterygota</taxon>
        <taxon>Lepidoptera</taxon>
        <taxon>Glossata</taxon>
        <taxon>Ditrysia</taxon>
        <taxon>Papilionoidea</taxon>
        <taxon>Nymphalidae</taxon>
        <taxon>Satyrinae</taxon>
        <taxon>Satyrini</taxon>
        <taxon>Parargina</taxon>
        <taxon>Pararge</taxon>
    </lineage>
</organism>
<sequence>YEDIEEPDGTDDIGAPRCKSGDAAVLVDLRLGGQKDTTES</sequence>
<proteinExistence type="predicted"/>
<keyword evidence="2" id="KW-1185">Reference proteome</keyword>
<accession>A0A8S4R3Z9</accession>
<feature type="non-terminal residue" evidence="1">
    <location>
        <position position="1"/>
    </location>
</feature>
<reference evidence="1" key="1">
    <citation type="submission" date="2022-03" db="EMBL/GenBank/DDBJ databases">
        <authorList>
            <person name="Lindestad O."/>
        </authorList>
    </citation>
    <scope>NUCLEOTIDE SEQUENCE</scope>
</reference>
<evidence type="ECO:0000313" key="1">
    <source>
        <dbReference type="EMBL" id="CAH2228984.1"/>
    </source>
</evidence>